<dbReference type="EMBL" id="BQNB010009115">
    <property type="protein sequence ID" value="GJS58951.1"/>
    <property type="molecule type" value="Genomic_DNA"/>
</dbReference>
<gene>
    <name evidence="3" type="ORF">Tco_0653735</name>
</gene>
<accession>A0ABQ4X267</accession>
<feature type="region of interest" description="Disordered" evidence="1">
    <location>
        <begin position="53"/>
        <end position="99"/>
    </location>
</feature>
<organism evidence="3 4">
    <name type="scientific">Tanacetum coccineum</name>
    <dbReference type="NCBI Taxonomy" id="301880"/>
    <lineage>
        <taxon>Eukaryota</taxon>
        <taxon>Viridiplantae</taxon>
        <taxon>Streptophyta</taxon>
        <taxon>Embryophyta</taxon>
        <taxon>Tracheophyta</taxon>
        <taxon>Spermatophyta</taxon>
        <taxon>Magnoliopsida</taxon>
        <taxon>eudicotyledons</taxon>
        <taxon>Gunneridae</taxon>
        <taxon>Pentapetalae</taxon>
        <taxon>asterids</taxon>
        <taxon>campanulids</taxon>
        <taxon>Asterales</taxon>
        <taxon>Asteraceae</taxon>
        <taxon>Asteroideae</taxon>
        <taxon>Anthemideae</taxon>
        <taxon>Anthemidinae</taxon>
        <taxon>Tanacetum</taxon>
    </lineage>
</organism>
<reference evidence="3" key="2">
    <citation type="submission" date="2022-01" db="EMBL/GenBank/DDBJ databases">
        <authorList>
            <person name="Yamashiro T."/>
            <person name="Shiraishi A."/>
            <person name="Satake H."/>
            <person name="Nakayama K."/>
        </authorList>
    </citation>
    <scope>NUCLEOTIDE SEQUENCE</scope>
</reference>
<keyword evidence="4" id="KW-1185">Reference proteome</keyword>
<sequence length="383" mass="43627">MQTKTELTLEQTQQGVSDEVLSDTKVFTVKMEILLEPTSNKLYDRETSGILYDQTSGASSSTTIYQDAPSPSTSPTTTPIQSTNVEQPKNEDEDAKFESDTFTNPFAPLVTSSAESSSKIVDTSNMHTFQQPHSHIQRWEKDHLLVTIIGNTSKLVSTRCQLATNAMWCYFRAFITKVEPKKIESMKEFCYHQEEGIDFEESFASVACIKSIRIFIAYATHKNMTILQIDMKTAFLNEQSDVVDIPMVERSKLDEDQKGTQVDPTYYCSMVGSLMYLTTSHPGLVFVVCMCAQYQMQIMQVAKIQGKVHREVFSFLEKTLVTCSKEQVENEIVELYFVKTDYQLADIFTKALIRERFKFFINCLGMQSITPKELKHLAESDEE</sequence>
<comment type="caution">
    <text evidence="3">The sequence shown here is derived from an EMBL/GenBank/DDBJ whole genome shotgun (WGS) entry which is preliminary data.</text>
</comment>
<dbReference type="InterPro" id="IPR013103">
    <property type="entry name" value="RVT_2"/>
</dbReference>
<name>A0ABQ4X267_9ASTR</name>
<protein>
    <submittedName>
        <fullName evidence="3">Retrovirus-related pol polyprotein from transposon TNT 1-94</fullName>
    </submittedName>
</protein>
<proteinExistence type="predicted"/>
<reference evidence="3" key="1">
    <citation type="journal article" date="2022" name="Int. J. Mol. Sci.">
        <title>Draft Genome of Tanacetum Coccineum: Genomic Comparison of Closely Related Tanacetum-Family Plants.</title>
        <authorList>
            <person name="Yamashiro T."/>
            <person name="Shiraishi A."/>
            <person name="Nakayama K."/>
            <person name="Satake H."/>
        </authorList>
    </citation>
    <scope>NUCLEOTIDE SEQUENCE</scope>
</reference>
<dbReference type="Pfam" id="PF07727">
    <property type="entry name" value="RVT_2"/>
    <property type="match status" value="1"/>
</dbReference>
<feature type="compositionally biased region" description="Low complexity" evidence="1">
    <location>
        <begin position="69"/>
        <end position="79"/>
    </location>
</feature>
<evidence type="ECO:0000256" key="1">
    <source>
        <dbReference type="SAM" id="MobiDB-lite"/>
    </source>
</evidence>
<evidence type="ECO:0000313" key="3">
    <source>
        <dbReference type="EMBL" id="GJS58951.1"/>
    </source>
</evidence>
<evidence type="ECO:0000313" key="4">
    <source>
        <dbReference type="Proteomes" id="UP001151760"/>
    </source>
</evidence>
<dbReference type="Proteomes" id="UP001151760">
    <property type="component" value="Unassembled WGS sequence"/>
</dbReference>
<feature type="compositionally biased region" description="Polar residues" evidence="1">
    <location>
        <begin position="53"/>
        <end position="65"/>
    </location>
</feature>
<evidence type="ECO:0000259" key="2">
    <source>
        <dbReference type="Pfam" id="PF07727"/>
    </source>
</evidence>
<feature type="domain" description="Reverse transcriptase Ty1/copia-type" evidence="2">
    <location>
        <begin position="190"/>
        <end position="242"/>
    </location>
</feature>